<dbReference type="InterPro" id="IPR015943">
    <property type="entry name" value="WD40/YVTN_repeat-like_dom_sf"/>
</dbReference>
<sequence length="358" mass="40739">MAQPDSLIVNVRKTNTKYKSFLCDKNRIYAINERGNVVVWDLTTLDTLPFARHDTAAYKFLCVAKDRNNQIYFGTDKGDILIYRPETNALSHQRKLKYSANYLCFNSDNHPVAIIPYAVYDPIRRKRWTEFENHTTGIIYRKKILGLFFKKTDKYFQPPQYTFMDSKDRLWMTAGFGEFGGDVQIFDARNFKILDNKFDSIDPGLIFPRSVFEGPNGDIFITSGLQHFSNSGDIYRIDSSGTANKIFTSDGPRRVERKTGKVIDEGGLFIGPGAYNRQDNCMYFATTRGIYKMSLTNNKPGEPELVINPSLSWGAEPLAVGVAMSIKKMEFLDNGTLLFLTTMNGIGIYEAGKITFLH</sequence>
<evidence type="ECO:0008006" key="3">
    <source>
        <dbReference type="Google" id="ProtNLM"/>
    </source>
</evidence>
<dbReference type="EMBL" id="CP032382">
    <property type="protein sequence ID" value="AYB34487.1"/>
    <property type="molecule type" value="Genomic_DNA"/>
</dbReference>
<evidence type="ECO:0000313" key="2">
    <source>
        <dbReference type="Proteomes" id="UP000266183"/>
    </source>
</evidence>
<dbReference type="KEGG" id="chk:D4L85_29635"/>
<gene>
    <name evidence="1" type="ORF">D4L85_29635</name>
</gene>
<dbReference type="Gene3D" id="2.130.10.10">
    <property type="entry name" value="YVTN repeat-like/Quinoprotein amine dehydrogenase"/>
    <property type="match status" value="1"/>
</dbReference>
<reference evidence="2" key="1">
    <citation type="submission" date="2018-09" db="EMBL/GenBank/DDBJ databases">
        <title>Chryseolinea sp. KIS68-18 isolated from soil.</title>
        <authorList>
            <person name="Weon H.-Y."/>
            <person name="Kwon S.-W."/>
            <person name="Lee S.A."/>
        </authorList>
    </citation>
    <scope>NUCLEOTIDE SEQUENCE [LARGE SCALE GENOMIC DNA]</scope>
    <source>
        <strain evidence="2">KIS68-18</strain>
    </source>
</reference>
<name>A0A385SWE6_9BACT</name>
<proteinExistence type="predicted"/>
<dbReference type="Proteomes" id="UP000266183">
    <property type="component" value="Chromosome"/>
</dbReference>
<organism evidence="1 2">
    <name type="scientific">Chryseolinea soli</name>
    <dbReference type="NCBI Taxonomy" id="2321403"/>
    <lineage>
        <taxon>Bacteria</taxon>
        <taxon>Pseudomonadati</taxon>
        <taxon>Bacteroidota</taxon>
        <taxon>Cytophagia</taxon>
        <taxon>Cytophagales</taxon>
        <taxon>Fulvivirgaceae</taxon>
        <taxon>Chryseolinea</taxon>
    </lineage>
</organism>
<protein>
    <recommendedName>
        <fullName evidence="3">SMP-30/Gluconolactonase/LRE-like region domain-containing protein</fullName>
    </recommendedName>
</protein>
<evidence type="ECO:0000313" key="1">
    <source>
        <dbReference type="EMBL" id="AYB34487.1"/>
    </source>
</evidence>
<accession>A0A385SWE6</accession>
<keyword evidence="2" id="KW-1185">Reference proteome</keyword>
<dbReference type="AlphaFoldDB" id="A0A385SWE6"/>
<dbReference type="SUPFAM" id="SSF101898">
    <property type="entry name" value="NHL repeat"/>
    <property type="match status" value="1"/>
</dbReference>